<evidence type="ECO:0000313" key="2">
    <source>
        <dbReference type="Proteomes" id="UP001348817"/>
    </source>
</evidence>
<gene>
    <name evidence="1" type="ORF">FUAX_01250</name>
</gene>
<name>A0AAU9CD72_9BACT</name>
<organism evidence="1 2">
    <name type="scientific">Fulvitalea axinellae</name>
    <dbReference type="NCBI Taxonomy" id="1182444"/>
    <lineage>
        <taxon>Bacteria</taxon>
        <taxon>Pseudomonadati</taxon>
        <taxon>Bacteroidota</taxon>
        <taxon>Cytophagia</taxon>
        <taxon>Cytophagales</taxon>
        <taxon>Persicobacteraceae</taxon>
        <taxon>Fulvitalea</taxon>
    </lineage>
</organism>
<reference evidence="1 2" key="1">
    <citation type="submission" date="2021-12" db="EMBL/GenBank/DDBJ databases">
        <title>Genome sequencing of bacteria with rrn-lacking chromosome and rrn-plasmid.</title>
        <authorList>
            <person name="Anda M."/>
            <person name="Iwasaki W."/>
        </authorList>
    </citation>
    <scope>NUCLEOTIDE SEQUENCE [LARGE SCALE GENOMIC DNA]</scope>
    <source>
        <strain evidence="1 2">DSM 100852</strain>
    </source>
</reference>
<dbReference type="Proteomes" id="UP001348817">
    <property type="component" value="Chromosome"/>
</dbReference>
<evidence type="ECO:0000313" key="1">
    <source>
        <dbReference type="EMBL" id="BDD07693.1"/>
    </source>
</evidence>
<dbReference type="AlphaFoldDB" id="A0AAU9CD72"/>
<dbReference type="EMBL" id="AP025314">
    <property type="protein sequence ID" value="BDD07693.1"/>
    <property type="molecule type" value="Genomic_DNA"/>
</dbReference>
<keyword evidence="2" id="KW-1185">Reference proteome</keyword>
<protein>
    <submittedName>
        <fullName evidence="1">Uncharacterized protein</fullName>
    </submittedName>
</protein>
<sequence>MIQVSQEIIDKVASELSGKSEAQAEQIMQAFSQEQPFVLGYGFLMEERLENPGDFELLVFVLTLIWACFKELSPELQPVTDDVLADAAEVHMNESQATEDLAGKTDEEIAKMMHDRISKENQAPLLEFLSGFVYNSTFGQDNLMAQGVILSVGTIAVKAFDKSVNG</sequence>
<proteinExistence type="predicted"/>
<accession>A0AAU9CD72</accession>
<dbReference type="RefSeq" id="WP_338393004.1">
    <property type="nucleotide sequence ID" value="NZ_AP025314.1"/>
</dbReference>
<dbReference type="KEGG" id="fax:FUAX_01250"/>